<dbReference type="Pfam" id="PF08240">
    <property type="entry name" value="ADH_N"/>
    <property type="match status" value="1"/>
</dbReference>
<evidence type="ECO:0000259" key="4">
    <source>
        <dbReference type="SMART" id="SM00829"/>
    </source>
</evidence>
<dbReference type="PANTHER" id="PTHR43401:SF2">
    <property type="entry name" value="L-THREONINE 3-DEHYDROGENASE"/>
    <property type="match status" value="1"/>
</dbReference>
<dbReference type="AlphaFoldDB" id="A0A4R5KKB8"/>
<dbReference type="SMART" id="SM00829">
    <property type="entry name" value="PKS_ER"/>
    <property type="match status" value="1"/>
</dbReference>
<dbReference type="EMBL" id="SMRT01000009">
    <property type="protein sequence ID" value="TDF95993.1"/>
    <property type="molecule type" value="Genomic_DNA"/>
</dbReference>
<dbReference type="Proteomes" id="UP000295636">
    <property type="component" value="Unassembled WGS sequence"/>
</dbReference>
<dbReference type="SUPFAM" id="SSF50129">
    <property type="entry name" value="GroES-like"/>
    <property type="match status" value="1"/>
</dbReference>
<organism evidence="5 6">
    <name type="scientific">Paenibacillus piri</name>
    <dbReference type="NCBI Taxonomy" id="2547395"/>
    <lineage>
        <taxon>Bacteria</taxon>
        <taxon>Bacillati</taxon>
        <taxon>Bacillota</taxon>
        <taxon>Bacilli</taxon>
        <taxon>Bacillales</taxon>
        <taxon>Paenibacillaceae</taxon>
        <taxon>Paenibacillus</taxon>
    </lineage>
</organism>
<keyword evidence="2" id="KW-0862">Zinc</keyword>
<gene>
    <name evidence="5" type="ORF">E1757_19720</name>
</gene>
<proteinExistence type="predicted"/>
<feature type="domain" description="Enoyl reductase (ER)" evidence="4">
    <location>
        <begin position="8"/>
        <end position="337"/>
    </location>
</feature>
<comment type="caution">
    <text evidence="5">The sequence shown here is derived from an EMBL/GenBank/DDBJ whole genome shotgun (WGS) entry which is preliminary data.</text>
</comment>
<sequence length="339" mass="35981">MQAGLYISEKQVKADSIEKPAPQPGEALIKVAFAGICGTDMMIYSGKHPRAKAPLAMGHEFSGVIESINSIGSPSSFAAGDRVVIEPTLSCGSCAACRSGAFHVCQTLKLLGIDKHGGFAEYAAVPLDRLHRIPDELTDTHAAMAEPVAVAVHTIRRSSLKVGDDVAILGAGPIGLLVGLMAKQAGAGQIIISDISPYRLKKAEQFGLTALNAKEVNVTEEVLKRTGGNGADVVFEVAGSQLTANQMIEAVRTQGQVVVVSVYKQAPTIDLAAMHFRELSLTTTRCYSKDDFAKAIRLMTSGAIDVSPFISHILPLEQVERGFQLMADPEASLKVLFKP</sequence>
<keyword evidence="3" id="KW-0560">Oxidoreductase</keyword>
<dbReference type="SUPFAM" id="SSF51735">
    <property type="entry name" value="NAD(P)-binding Rossmann-fold domains"/>
    <property type="match status" value="1"/>
</dbReference>
<dbReference type="OrthoDB" id="9777057at2"/>
<dbReference type="InterPro" id="IPR036291">
    <property type="entry name" value="NAD(P)-bd_dom_sf"/>
</dbReference>
<dbReference type="GO" id="GO:0046872">
    <property type="term" value="F:metal ion binding"/>
    <property type="evidence" value="ECO:0007669"/>
    <property type="project" value="UniProtKB-KW"/>
</dbReference>
<dbReference type="InterPro" id="IPR013154">
    <property type="entry name" value="ADH-like_N"/>
</dbReference>
<evidence type="ECO:0000313" key="6">
    <source>
        <dbReference type="Proteomes" id="UP000295636"/>
    </source>
</evidence>
<evidence type="ECO:0000313" key="5">
    <source>
        <dbReference type="EMBL" id="TDF95993.1"/>
    </source>
</evidence>
<dbReference type="Gene3D" id="3.90.180.10">
    <property type="entry name" value="Medium-chain alcohol dehydrogenases, catalytic domain"/>
    <property type="match status" value="1"/>
</dbReference>
<dbReference type="InterPro" id="IPR020843">
    <property type="entry name" value="ER"/>
</dbReference>
<evidence type="ECO:0000256" key="2">
    <source>
        <dbReference type="ARBA" id="ARBA00022833"/>
    </source>
</evidence>
<dbReference type="Gene3D" id="3.40.50.720">
    <property type="entry name" value="NAD(P)-binding Rossmann-like Domain"/>
    <property type="match status" value="1"/>
</dbReference>
<accession>A0A4R5KKB8</accession>
<dbReference type="InterPro" id="IPR013149">
    <property type="entry name" value="ADH-like_C"/>
</dbReference>
<dbReference type="InterPro" id="IPR011032">
    <property type="entry name" value="GroES-like_sf"/>
</dbReference>
<keyword evidence="1" id="KW-0479">Metal-binding</keyword>
<name>A0A4R5KKB8_9BACL</name>
<dbReference type="InterPro" id="IPR050129">
    <property type="entry name" value="Zn_alcohol_dh"/>
</dbReference>
<dbReference type="PANTHER" id="PTHR43401">
    <property type="entry name" value="L-THREONINE 3-DEHYDROGENASE"/>
    <property type="match status" value="1"/>
</dbReference>
<dbReference type="Pfam" id="PF00107">
    <property type="entry name" value="ADH_zinc_N"/>
    <property type="match status" value="1"/>
</dbReference>
<evidence type="ECO:0000256" key="3">
    <source>
        <dbReference type="ARBA" id="ARBA00023002"/>
    </source>
</evidence>
<dbReference type="GO" id="GO:0016491">
    <property type="term" value="F:oxidoreductase activity"/>
    <property type="evidence" value="ECO:0007669"/>
    <property type="project" value="UniProtKB-KW"/>
</dbReference>
<evidence type="ECO:0000256" key="1">
    <source>
        <dbReference type="ARBA" id="ARBA00022723"/>
    </source>
</evidence>
<keyword evidence="6" id="KW-1185">Reference proteome</keyword>
<protein>
    <submittedName>
        <fullName evidence="5">Zinc-binding dehydrogenase</fullName>
    </submittedName>
</protein>
<reference evidence="5 6" key="1">
    <citation type="submission" date="2019-03" db="EMBL/GenBank/DDBJ databases">
        <title>This is whole genome sequence of Paenibacillus sp MS74 strain.</title>
        <authorList>
            <person name="Trinh H.N."/>
        </authorList>
    </citation>
    <scope>NUCLEOTIDE SEQUENCE [LARGE SCALE GENOMIC DNA]</scope>
    <source>
        <strain evidence="5 6">MS74</strain>
    </source>
</reference>